<reference evidence="1" key="2">
    <citation type="submission" date="2022-02" db="EMBL/GenBank/DDBJ databases">
        <authorList>
            <person name="Elcheninov A.G."/>
            <person name="Sorokin D.Y."/>
            <person name="Kublanov I.V."/>
        </authorList>
    </citation>
    <scope>NUCLEOTIDE SEQUENCE</scope>
    <source>
        <strain evidence="1">AArc-St2</strain>
    </source>
</reference>
<dbReference type="InterPro" id="IPR011011">
    <property type="entry name" value="Znf_FYVE_PHD"/>
</dbReference>
<evidence type="ECO:0000313" key="2">
    <source>
        <dbReference type="Proteomes" id="UP001203207"/>
    </source>
</evidence>
<name>A0AAE3FWH2_9EURY</name>
<keyword evidence="2" id="KW-1185">Reference proteome</keyword>
<dbReference type="EMBL" id="JAKRVX010000002">
    <property type="protein sequence ID" value="MCL9816608.1"/>
    <property type="molecule type" value="Genomic_DNA"/>
</dbReference>
<accession>A0AAE3FWH2</accession>
<gene>
    <name evidence="1" type="ORF">AArcSt2_06580</name>
</gene>
<dbReference type="RefSeq" id="WP_174652081.1">
    <property type="nucleotide sequence ID" value="NZ_JAKRVX010000002.1"/>
</dbReference>
<dbReference type="Proteomes" id="UP001203207">
    <property type="component" value="Unassembled WGS sequence"/>
</dbReference>
<protein>
    <recommendedName>
        <fullName evidence="3">HIT-type domain-containing protein</fullName>
    </recommendedName>
</protein>
<evidence type="ECO:0008006" key="3">
    <source>
        <dbReference type="Google" id="ProtNLM"/>
    </source>
</evidence>
<proteinExistence type="predicted"/>
<dbReference type="AlphaFoldDB" id="A0AAE3FWH2"/>
<dbReference type="SUPFAM" id="SSF57903">
    <property type="entry name" value="FYVE/PHD zinc finger"/>
    <property type="match status" value="1"/>
</dbReference>
<sequence length="46" mass="4953">MSTAGLCQLCDNSPGTVACELCGAYVCDDHYDRQANVCNRCLEDPP</sequence>
<reference evidence="1" key="1">
    <citation type="journal article" date="2022" name="Syst. Appl. Microbiol.">
        <title>Natronocalculus amylovorans gen. nov., sp. nov., and Natranaeroarchaeum aerophilus sp. nov., dominant culturable amylolytic natronoarchaea from hypersaline soda lakes in southwestern Siberia.</title>
        <authorList>
            <person name="Sorokin D.Y."/>
            <person name="Elcheninov A.G."/>
            <person name="Khizhniak T.V."/>
            <person name="Koenen M."/>
            <person name="Bale N.J."/>
            <person name="Damste J.S.S."/>
            <person name="Kublanov I.V."/>
        </authorList>
    </citation>
    <scope>NUCLEOTIDE SEQUENCE</scope>
    <source>
        <strain evidence="1">AArc-St2</strain>
    </source>
</reference>
<evidence type="ECO:0000313" key="1">
    <source>
        <dbReference type="EMBL" id="MCL9816608.1"/>
    </source>
</evidence>
<organism evidence="1 2">
    <name type="scientific">Natronocalculus amylovorans</name>
    <dbReference type="NCBI Taxonomy" id="2917812"/>
    <lineage>
        <taxon>Archaea</taxon>
        <taxon>Methanobacteriati</taxon>
        <taxon>Methanobacteriota</taxon>
        <taxon>Stenosarchaea group</taxon>
        <taxon>Halobacteria</taxon>
        <taxon>Halobacteriales</taxon>
        <taxon>Haloferacaceae</taxon>
        <taxon>Natronocalculus</taxon>
    </lineage>
</organism>
<comment type="caution">
    <text evidence="1">The sequence shown here is derived from an EMBL/GenBank/DDBJ whole genome shotgun (WGS) entry which is preliminary data.</text>
</comment>